<proteinExistence type="predicted"/>
<evidence type="ECO:0000313" key="2">
    <source>
        <dbReference type="EMBL" id="OXA63189.1"/>
    </source>
</evidence>
<evidence type="ECO:0000313" key="3">
    <source>
        <dbReference type="Proteomes" id="UP000198287"/>
    </source>
</evidence>
<organism evidence="2 3">
    <name type="scientific">Folsomia candida</name>
    <name type="common">Springtail</name>
    <dbReference type="NCBI Taxonomy" id="158441"/>
    <lineage>
        <taxon>Eukaryota</taxon>
        <taxon>Metazoa</taxon>
        <taxon>Ecdysozoa</taxon>
        <taxon>Arthropoda</taxon>
        <taxon>Hexapoda</taxon>
        <taxon>Collembola</taxon>
        <taxon>Entomobryomorpha</taxon>
        <taxon>Isotomoidea</taxon>
        <taxon>Isotomidae</taxon>
        <taxon>Proisotominae</taxon>
        <taxon>Folsomia</taxon>
    </lineage>
</organism>
<dbReference type="Gene3D" id="3.80.10.10">
    <property type="entry name" value="Ribonuclease Inhibitor"/>
    <property type="match status" value="1"/>
</dbReference>
<name>A0A226F071_FOLCA</name>
<keyword evidence="3" id="KW-1185">Reference proteome</keyword>
<dbReference type="SUPFAM" id="SSF52047">
    <property type="entry name" value="RNI-like"/>
    <property type="match status" value="1"/>
</dbReference>
<gene>
    <name evidence="2" type="ORF">Fcan01_00180</name>
</gene>
<sequence length="487" mass="55465">MKGTSSNSGDVAPLSPRFGDLGKNCDLPPQLGPHLVHVNQHHVGTRSPETSPRRPPAYSDAKEFYQGPLASLIFNHGHKVRTLQIDFTLPNDKWLQYLESVAIEFPTLNSLKLNVSLTKEDNSNQGSSFYESNFPPKPYSFAKLKKLEISSFQEKEVKAILISMMPQLIPLFPNVVALSFMRIYDATFLNLAGTLKSLKLINVDLLTVPVQKSLTNLTRLELGHDWGGPPGSSALLKIAACTIQHVKLFPMENMERFFVLPDSFPGYTIVFPIMEKLKDIELVQNRTKTRFQTSHVTPCIDLKFEGADSFRRLDYEVQFPVLEMIKISRDLGGYYNLEGRLTEQEYFETSASFLYKSFLHESNSRGESVKYFDVALPPGDKFKLMRIEECVGKCGKRFGHCECFEWKDSTQFWDRVLAVFPNLVKYAIMEEARERVRSAEVKQWVKLGEKLGFVKTVKGEEEEARADLSLGYKVFLEVVESVKLFKK</sequence>
<accession>A0A226F071</accession>
<evidence type="ECO:0000256" key="1">
    <source>
        <dbReference type="SAM" id="MobiDB-lite"/>
    </source>
</evidence>
<comment type="caution">
    <text evidence="2">The sequence shown here is derived from an EMBL/GenBank/DDBJ whole genome shotgun (WGS) entry which is preliminary data.</text>
</comment>
<protein>
    <submittedName>
        <fullName evidence="2">Uncharacterized protein</fullName>
    </submittedName>
</protein>
<reference evidence="2 3" key="1">
    <citation type="submission" date="2015-12" db="EMBL/GenBank/DDBJ databases">
        <title>The genome of Folsomia candida.</title>
        <authorList>
            <person name="Faddeeva A."/>
            <person name="Derks M.F."/>
            <person name="Anvar Y."/>
            <person name="Smit S."/>
            <person name="Van Straalen N."/>
            <person name="Roelofs D."/>
        </authorList>
    </citation>
    <scope>NUCLEOTIDE SEQUENCE [LARGE SCALE GENOMIC DNA]</scope>
    <source>
        <strain evidence="2 3">VU population</strain>
        <tissue evidence="2">Whole body</tissue>
    </source>
</reference>
<feature type="region of interest" description="Disordered" evidence="1">
    <location>
        <begin position="1"/>
        <end position="34"/>
    </location>
</feature>
<dbReference type="InterPro" id="IPR032675">
    <property type="entry name" value="LRR_dom_sf"/>
</dbReference>
<dbReference type="Proteomes" id="UP000198287">
    <property type="component" value="Unassembled WGS sequence"/>
</dbReference>
<dbReference type="OrthoDB" id="509497at2759"/>
<dbReference type="AlphaFoldDB" id="A0A226F071"/>
<dbReference type="EMBL" id="LNIX01000001">
    <property type="protein sequence ID" value="OXA63189.1"/>
    <property type="molecule type" value="Genomic_DNA"/>
</dbReference>